<proteinExistence type="evidence at transcript level"/>
<dbReference type="AlphaFoldDB" id="C9EAB9"/>
<sequence>MQNFHFWLLVLGCALIFVPSIVPSVWAKPSDPEQLADTLKYLEELDRFYSQVARPRPRSETGRNHELSKMERALRMLQLQELDRFYSPRSRPRFGKRAELRPVTEQEAAPDDSSDSLWRQFASRR</sequence>
<keyword evidence="3" id="KW-0527">Neuropeptide</keyword>
<keyword evidence="2" id="KW-0732">Signal</keyword>
<evidence type="ECO:0000313" key="3">
    <source>
        <dbReference type="EMBL" id="ACV86033.1"/>
    </source>
</evidence>
<reference evidence="3" key="1">
    <citation type="journal article" date="2010" name="Peptides">
        <title>Molecular characterization of neuropeptide F from the eastern subterranean termite Reticulitermes flavipes (Kollar) (Isoptera: Rhinotermitidae).</title>
        <authorList>
            <person name="Nuss A.B."/>
            <person name="Forschler B.T."/>
            <person name="Crim J.W."/>
            <person name="TeBrugge V."/>
            <person name="Pohl J."/>
            <person name="Brown M.R."/>
        </authorList>
    </citation>
    <scope>NUCLEOTIDE SEQUENCE</scope>
    <source>
        <tissue evidence="3">Head</tissue>
    </source>
</reference>
<dbReference type="EMBL" id="GQ480480">
    <property type="protein sequence ID" value="ACV86033.1"/>
    <property type="molecule type" value="mRNA"/>
</dbReference>
<name>C9EAB9_RETFL</name>
<feature type="chain" id="PRO_5002996287" evidence="2">
    <location>
        <begin position="28"/>
        <end position="125"/>
    </location>
</feature>
<evidence type="ECO:0000256" key="1">
    <source>
        <dbReference type="SAM" id="MobiDB-lite"/>
    </source>
</evidence>
<dbReference type="GO" id="GO:0007218">
    <property type="term" value="P:neuropeptide signaling pathway"/>
    <property type="evidence" value="ECO:0007669"/>
    <property type="project" value="UniProtKB-KW"/>
</dbReference>
<feature type="signal peptide" evidence="2">
    <location>
        <begin position="1"/>
        <end position="27"/>
    </location>
</feature>
<accession>C9EAB9</accession>
<feature type="region of interest" description="Disordered" evidence="1">
    <location>
        <begin position="96"/>
        <end position="125"/>
    </location>
</feature>
<evidence type="ECO:0000256" key="2">
    <source>
        <dbReference type="SAM" id="SignalP"/>
    </source>
</evidence>
<organism evidence="3">
    <name type="scientific">Reticulitermes flavipes</name>
    <name type="common">Eastern subterranean termite</name>
    <dbReference type="NCBI Taxonomy" id="36989"/>
    <lineage>
        <taxon>Eukaryota</taxon>
        <taxon>Metazoa</taxon>
        <taxon>Ecdysozoa</taxon>
        <taxon>Arthropoda</taxon>
        <taxon>Hexapoda</taxon>
        <taxon>Insecta</taxon>
        <taxon>Pterygota</taxon>
        <taxon>Neoptera</taxon>
        <taxon>Polyneoptera</taxon>
        <taxon>Dictyoptera</taxon>
        <taxon>Blattodea</taxon>
        <taxon>Blattoidea</taxon>
        <taxon>Termitoidae</taxon>
        <taxon>Rhinotermitidae</taxon>
        <taxon>Reticulitermes</taxon>
        <taxon>Reticulitermes</taxon>
    </lineage>
</organism>
<protein>
    <submittedName>
        <fullName evidence="3">Neuropeptide F</fullName>
    </submittedName>
</protein>